<evidence type="ECO:0000313" key="2">
    <source>
        <dbReference type="EMBL" id="AUB39528.1"/>
    </source>
</evidence>
<proteinExistence type="predicted"/>
<evidence type="ECO:0000256" key="1">
    <source>
        <dbReference type="SAM" id="Phobius"/>
    </source>
</evidence>
<keyword evidence="1" id="KW-0472">Membrane</keyword>
<keyword evidence="3" id="KW-1185">Reference proteome</keyword>
<dbReference type="EMBL" id="CP024785">
    <property type="protein sequence ID" value="AUB39528.1"/>
    <property type="molecule type" value="Genomic_DNA"/>
</dbReference>
<protein>
    <submittedName>
        <fullName evidence="2">Uncharacterized protein</fullName>
    </submittedName>
</protein>
<feature type="transmembrane region" description="Helical" evidence="1">
    <location>
        <begin position="12"/>
        <end position="32"/>
    </location>
</feature>
<keyword evidence="1" id="KW-1133">Transmembrane helix</keyword>
<reference evidence="2 3" key="1">
    <citation type="submission" date="2017-11" db="EMBL/GenBank/DDBJ databases">
        <title>Complete genome of a free-living desiccation-tolerant cyanobacterium and its photosynthetic adaptation to extreme terrestrial habitat.</title>
        <authorList>
            <person name="Shang J."/>
        </authorList>
    </citation>
    <scope>NUCLEOTIDE SEQUENCE [LARGE SCALE GENOMIC DNA]</scope>
    <source>
        <strain evidence="2 3">CCNUN1</strain>
    </source>
</reference>
<organism evidence="2 3">
    <name type="scientific">Nostoc flagelliforme CCNUN1</name>
    <dbReference type="NCBI Taxonomy" id="2038116"/>
    <lineage>
        <taxon>Bacteria</taxon>
        <taxon>Bacillati</taxon>
        <taxon>Cyanobacteriota</taxon>
        <taxon>Cyanophyceae</taxon>
        <taxon>Nostocales</taxon>
        <taxon>Nostocaceae</taxon>
        <taxon>Nostoc</taxon>
    </lineage>
</organism>
<sequence length="38" mass="4438">MPFVDRMPHLSIIILLNEVMSTMGYAIAPFNLKNRYLK</sequence>
<dbReference type="AlphaFoldDB" id="A0A2K8SVQ7"/>
<dbReference type="KEGG" id="nfl:COO91_05522"/>
<name>A0A2K8SVQ7_9NOSO</name>
<keyword evidence="1" id="KW-0812">Transmembrane</keyword>
<evidence type="ECO:0000313" key="3">
    <source>
        <dbReference type="Proteomes" id="UP000232003"/>
    </source>
</evidence>
<dbReference type="Proteomes" id="UP000232003">
    <property type="component" value="Chromosome"/>
</dbReference>
<accession>A0A2K8SVQ7</accession>
<gene>
    <name evidence="2" type="ORF">COO91_05522</name>
</gene>